<dbReference type="PROSITE" id="PS51918">
    <property type="entry name" value="RADICAL_SAM"/>
    <property type="match status" value="1"/>
</dbReference>
<dbReference type="SMART" id="SM00729">
    <property type="entry name" value="Elp3"/>
    <property type="match status" value="1"/>
</dbReference>
<keyword evidence="6" id="KW-0411">Iron-sulfur</keyword>
<dbReference type="SFLD" id="SFLDG01082">
    <property type="entry name" value="B12-binding_domain_containing"/>
    <property type="match status" value="1"/>
</dbReference>
<keyword evidence="5" id="KW-0408">Iron</keyword>
<keyword evidence="3" id="KW-0949">S-adenosyl-L-methionine</keyword>
<dbReference type="STRING" id="1121883.SAMN02745226_01838"/>
<evidence type="ECO:0000256" key="4">
    <source>
        <dbReference type="ARBA" id="ARBA00022723"/>
    </source>
</evidence>
<protein>
    <submittedName>
        <fullName evidence="8">Radical_SAM C-terminal domain-containing protein</fullName>
    </submittedName>
</protein>
<evidence type="ECO:0000259" key="7">
    <source>
        <dbReference type="PROSITE" id="PS51918"/>
    </source>
</evidence>
<evidence type="ECO:0000256" key="5">
    <source>
        <dbReference type="ARBA" id="ARBA00023004"/>
    </source>
</evidence>
<keyword evidence="2" id="KW-0004">4Fe-4S</keyword>
<sequence length="325" mass="37673">MNRVKIANKLKIYPIFLPNLGCKTRCVYCNQSIMTGENVPKFYVLEQLLKDKNDIDEIAFYGGTFTGLPKDVMKRLLSIRPDIPKRISTRPDSIDEEILEILKSGNVKTIELGVESLDDDVLKHSKRNYTKEDVLKSIRLVQNHFEVVAHLMIGLPYDTSEKDLRTVSKLLNEGVKLFRIHPTIVFKDTELEQLYNNGEYEPLTLEDAVTIISEMTMFVESFGGVVTRLGYYVPDSQKQFIVAGPYHPSFGDLVRSSIIRMLVERYDIHQIQYNRRYKSWISAYGNSNIELDRREIEADDILLDSIPYKVFIRRFVDEFTLQKIS</sequence>
<dbReference type="RefSeq" id="WP_072760800.1">
    <property type="nucleotide sequence ID" value="NZ_FRDJ01000013.1"/>
</dbReference>
<feature type="domain" description="Radical SAM core" evidence="7">
    <location>
        <begin position="2"/>
        <end position="228"/>
    </location>
</feature>
<proteinExistence type="predicted"/>
<comment type="cofactor">
    <cofactor evidence="1">
        <name>[4Fe-4S] cluster</name>
        <dbReference type="ChEBI" id="CHEBI:49883"/>
    </cofactor>
</comment>
<dbReference type="OrthoDB" id="9815044at2"/>
<dbReference type="GO" id="GO:0051539">
    <property type="term" value="F:4 iron, 4 sulfur cluster binding"/>
    <property type="evidence" value="ECO:0007669"/>
    <property type="project" value="UniProtKB-KW"/>
</dbReference>
<dbReference type="InterPro" id="IPR007197">
    <property type="entry name" value="rSAM"/>
</dbReference>
<evidence type="ECO:0000256" key="6">
    <source>
        <dbReference type="ARBA" id="ARBA00023014"/>
    </source>
</evidence>
<keyword evidence="9" id="KW-1185">Reference proteome</keyword>
<name>A0A1M7TCQ4_FERGO</name>
<dbReference type="InterPro" id="IPR032432">
    <property type="entry name" value="Radical_SAM_C"/>
</dbReference>
<dbReference type="PANTHER" id="PTHR11135">
    <property type="entry name" value="HISTONE ACETYLTRANSFERASE-RELATED"/>
    <property type="match status" value="1"/>
</dbReference>
<dbReference type="InterPro" id="IPR039661">
    <property type="entry name" value="ELP3"/>
</dbReference>
<dbReference type="InterPro" id="IPR006638">
    <property type="entry name" value="Elp3/MiaA/NifB-like_rSAM"/>
</dbReference>
<dbReference type="PANTHER" id="PTHR11135:SF0">
    <property type="entry name" value="ELONGATOR COMPLEX PROTEIN 3"/>
    <property type="match status" value="1"/>
</dbReference>
<evidence type="ECO:0000256" key="2">
    <source>
        <dbReference type="ARBA" id="ARBA00022485"/>
    </source>
</evidence>
<dbReference type="InterPro" id="IPR023404">
    <property type="entry name" value="rSAM_horseshoe"/>
</dbReference>
<dbReference type="Proteomes" id="UP000184207">
    <property type="component" value="Unassembled WGS sequence"/>
</dbReference>
<evidence type="ECO:0000256" key="1">
    <source>
        <dbReference type="ARBA" id="ARBA00001966"/>
    </source>
</evidence>
<reference evidence="9" key="1">
    <citation type="submission" date="2016-12" db="EMBL/GenBank/DDBJ databases">
        <authorList>
            <person name="Varghese N."/>
            <person name="Submissions S."/>
        </authorList>
    </citation>
    <scope>NUCLEOTIDE SEQUENCE [LARGE SCALE GENOMIC DNA]</scope>
    <source>
        <strain evidence="9">DSM 13020</strain>
    </source>
</reference>
<dbReference type="AlphaFoldDB" id="A0A1M7TCQ4"/>
<accession>A0A1M7TCQ4</accession>
<keyword evidence="4" id="KW-0479">Metal-binding</keyword>
<evidence type="ECO:0000313" key="9">
    <source>
        <dbReference type="Proteomes" id="UP000184207"/>
    </source>
</evidence>
<dbReference type="GO" id="GO:0002926">
    <property type="term" value="P:tRNA wobble base 5-methoxycarbonylmethyl-2-thiouridinylation"/>
    <property type="evidence" value="ECO:0007669"/>
    <property type="project" value="TreeGrafter"/>
</dbReference>
<organism evidence="8 9">
    <name type="scientific">Fervidobacterium gondwanense DSM 13020</name>
    <dbReference type="NCBI Taxonomy" id="1121883"/>
    <lineage>
        <taxon>Bacteria</taxon>
        <taxon>Thermotogati</taxon>
        <taxon>Thermotogota</taxon>
        <taxon>Thermotogae</taxon>
        <taxon>Thermotogales</taxon>
        <taxon>Fervidobacteriaceae</taxon>
        <taxon>Fervidobacterium</taxon>
    </lineage>
</organism>
<dbReference type="SFLD" id="SFLDS00029">
    <property type="entry name" value="Radical_SAM"/>
    <property type="match status" value="1"/>
</dbReference>
<evidence type="ECO:0000313" key="8">
    <source>
        <dbReference type="EMBL" id="SHN68438.1"/>
    </source>
</evidence>
<gene>
    <name evidence="8" type="ORF">SAMN02745226_01838</name>
</gene>
<dbReference type="GO" id="GO:0003824">
    <property type="term" value="F:catalytic activity"/>
    <property type="evidence" value="ECO:0007669"/>
    <property type="project" value="InterPro"/>
</dbReference>
<evidence type="ECO:0000256" key="3">
    <source>
        <dbReference type="ARBA" id="ARBA00022691"/>
    </source>
</evidence>
<dbReference type="Gene3D" id="3.80.30.20">
    <property type="entry name" value="tm_1862 like domain"/>
    <property type="match status" value="1"/>
</dbReference>
<dbReference type="SUPFAM" id="SSF102114">
    <property type="entry name" value="Radical SAM enzymes"/>
    <property type="match status" value="1"/>
</dbReference>
<dbReference type="Pfam" id="PF16199">
    <property type="entry name" value="Radical_SAM_C"/>
    <property type="match status" value="1"/>
</dbReference>
<dbReference type="Pfam" id="PF04055">
    <property type="entry name" value="Radical_SAM"/>
    <property type="match status" value="1"/>
</dbReference>
<dbReference type="EMBL" id="FRDJ01000013">
    <property type="protein sequence ID" value="SHN68438.1"/>
    <property type="molecule type" value="Genomic_DNA"/>
</dbReference>
<dbReference type="InterPro" id="IPR058240">
    <property type="entry name" value="rSAM_sf"/>
</dbReference>
<dbReference type="GO" id="GO:0046872">
    <property type="term" value="F:metal ion binding"/>
    <property type="evidence" value="ECO:0007669"/>
    <property type="project" value="UniProtKB-KW"/>
</dbReference>
<dbReference type="CDD" id="cd01335">
    <property type="entry name" value="Radical_SAM"/>
    <property type="match status" value="1"/>
</dbReference>
<dbReference type="GO" id="GO:0005737">
    <property type="term" value="C:cytoplasm"/>
    <property type="evidence" value="ECO:0007669"/>
    <property type="project" value="TreeGrafter"/>
</dbReference>